<feature type="domain" description="WH2" evidence="2">
    <location>
        <begin position="40"/>
        <end position="57"/>
    </location>
</feature>
<feature type="compositionally biased region" description="Polar residues" evidence="1">
    <location>
        <begin position="204"/>
        <end position="213"/>
    </location>
</feature>
<dbReference type="OrthoDB" id="5877983at2759"/>
<evidence type="ECO:0000259" key="2">
    <source>
        <dbReference type="PROSITE" id="PS51082"/>
    </source>
</evidence>
<keyword evidence="3" id="KW-1185">Reference proteome</keyword>
<evidence type="ECO:0000256" key="1">
    <source>
        <dbReference type="SAM" id="MobiDB-lite"/>
    </source>
</evidence>
<feature type="compositionally biased region" description="Pro residues" evidence="1">
    <location>
        <begin position="336"/>
        <end position="372"/>
    </location>
</feature>
<feature type="compositionally biased region" description="Pro residues" evidence="1">
    <location>
        <begin position="276"/>
        <end position="285"/>
    </location>
</feature>
<dbReference type="PROSITE" id="PS51082">
    <property type="entry name" value="WH2"/>
    <property type="match status" value="1"/>
</dbReference>
<feature type="compositionally biased region" description="Basic and acidic residues" evidence="1">
    <location>
        <begin position="155"/>
        <end position="169"/>
    </location>
</feature>
<sequence length="455" mass="48151">MPFPPPPPPPPPPLSGAPPPPPPVLPAFGSGAKKANPGQARDQLLQSIRMGKPLKKTVTVDKSKPLINNSPKTPVKCNGTVKNGEMSSIAARTPNGLAELFAGGMPKLKPTGMAITGQLKTQTAPNNNLSPVSLYSSSNSNSSSSNINTLPSQKKKNDGMRKIQNDIKSRGPPPQPPSFNQKPTIPTSTSEPVSILPPGVGHNRTGSVPSLVSDNVAGKGPPLGGYGKPNVAPKPPLVKPAVPTKKSTLTVSSTNLAATSDGRSQVSRAQSMRIPRTPPAAPTSQPPQFNNMTISSKNQLPAFHQSQDSILRSSPNTLPNTQWGSRTLRPIKHPSTRPPPPPIKAPLNPPACAPPPPPPHRSIPPPPPPNVPPHKSCNNVINGAPPTPPTRHSSMRNGPTSVLSMSLLEEMEMRFSTMFKPIVRIPPPPIFQRVDKIYNSRLVVAKHQAPKPPGY</sequence>
<accession>A0A8B8G8B7</accession>
<evidence type="ECO:0000313" key="4">
    <source>
        <dbReference type="RefSeq" id="XP_025419108.1"/>
    </source>
</evidence>
<feature type="region of interest" description="Disordered" evidence="1">
    <location>
        <begin position="310"/>
        <end position="399"/>
    </location>
</feature>
<feature type="compositionally biased region" description="Polar residues" evidence="1">
    <location>
        <begin position="390"/>
        <end position="399"/>
    </location>
</feature>
<feature type="region of interest" description="Disordered" evidence="1">
    <location>
        <begin position="112"/>
        <end position="294"/>
    </location>
</feature>
<organism evidence="3 4">
    <name type="scientific">Sipha flava</name>
    <name type="common">yellow sugarcane aphid</name>
    <dbReference type="NCBI Taxonomy" id="143950"/>
    <lineage>
        <taxon>Eukaryota</taxon>
        <taxon>Metazoa</taxon>
        <taxon>Ecdysozoa</taxon>
        <taxon>Arthropoda</taxon>
        <taxon>Hexapoda</taxon>
        <taxon>Insecta</taxon>
        <taxon>Pterygota</taxon>
        <taxon>Neoptera</taxon>
        <taxon>Paraneoptera</taxon>
        <taxon>Hemiptera</taxon>
        <taxon>Sternorrhyncha</taxon>
        <taxon>Aphidomorpha</taxon>
        <taxon>Aphidoidea</taxon>
        <taxon>Aphididae</taxon>
        <taxon>Sipha</taxon>
    </lineage>
</organism>
<dbReference type="Pfam" id="PF02205">
    <property type="entry name" value="WH2"/>
    <property type="match status" value="1"/>
</dbReference>
<name>A0A8B8G8B7_9HEMI</name>
<proteinExistence type="predicted"/>
<feature type="compositionally biased region" description="Pro residues" evidence="1">
    <location>
        <begin position="1"/>
        <end position="25"/>
    </location>
</feature>
<feature type="compositionally biased region" description="Polar residues" evidence="1">
    <location>
        <begin position="247"/>
        <end position="270"/>
    </location>
</feature>
<dbReference type="RefSeq" id="XP_025419108.1">
    <property type="nucleotide sequence ID" value="XM_025563323.1"/>
</dbReference>
<dbReference type="AlphaFoldDB" id="A0A8B8G8B7"/>
<feature type="compositionally biased region" description="Polar residues" evidence="1">
    <location>
        <begin position="178"/>
        <end position="192"/>
    </location>
</feature>
<feature type="compositionally biased region" description="Low complexity" evidence="1">
    <location>
        <begin position="125"/>
        <end position="152"/>
    </location>
</feature>
<dbReference type="Proteomes" id="UP000694846">
    <property type="component" value="Unplaced"/>
</dbReference>
<gene>
    <name evidence="4" type="primary">LOC112689550</name>
</gene>
<protein>
    <submittedName>
        <fullName evidence="4">WAS/WASL-interacting protein family member 3-like isoform X1</fullName>
    </submittedName>
</protein>
<dbReference type="GeneID" id="112689550"/>
<evidence type="ECO:0000313" key="3">
    <source>
        <dbReference type="Proteomes" id="UP000694846"/>
    </source>
</evidence>
<dbReference type="GO" id="GO:0003779">
    <property type="term" value="F:actin binding"/>
    <property type="evidence" value="ECO:0007669"/>
    <property type="project" value="InterPro"/>
</dbReference>
<feature type="region of interest" description="Disordered" evidence="1">
    <location>
        <begin position="1"/>
        <end position="40"/>
    </location>
</feature>
<reference evidence="4" key="1">
    <citation type="submission" date="2025-08" db="UniProtKB">
        <authorList>
            <consortium name="RefSeq"/>
        </authorList>
    </citation>
    <scope>IDENTIFICATION</scope>
    <source>
        <tissue evidence="4">Whole body</tissue>
    </source>
</reference>
<feature type="compositionally biased region" description="Polar residues" evidence="1">
    <location>
        <begin position="310"/>
        <end position="325"/>
    </location>
</feature>
<dbReference type="InterPro" id="IPR003124">
    <property type="entry name" value="WH2_dom"/>
</dbReference>